<name>A0A9N9K8Q3_9GLOM</name>
<sequence>MISKQSLEKTPNKQLDNSFVTRQNEVLNDLDIYPFLIIHTEKSRKLGLHYEALNNLNRLLDIYSNNRVVLGFQREVLIDISTKLLKMNPNNEEILRFRAKAYTAI</sequence>
<protein>
    <submittedName>
        <fullName evidence="1">25593_t:CDS:1</fullName>
    </submittedName>
</protein>
<accession>A0A9N9K8Q3</accession>
<dbReference type="EMBL" id="CAJVPY010050428">
    <property type="protein sequence ID" value="CAG8813693.1"/>
    <property type="molecule type" value="Genomic_DNA"/>
</dbReference>
<comment type="caution">
    <text evidence="1">The sequence shown here is derived from an EMBL/GenBank/DDBJ whole genome shotgun (WGS) entry which is preliminary data.</text>
</comment>
<organism evidence="1 2">
    <name type="scientific">Dentiscutata erythropus</name>
    <dbReference type="NCBI Taxonomy" id="1348616"/>
    <lineage>
        <taxon>Eukaryota</taxon>
        <taxon>Fungi</taxon>
        <taxon>Fungi incertae sedis</taxon>
        <taxon>Mucoromycota</taxon>
        <taxon>Glomeromycotina</taxon>
        <taxon>Glomeromycetes</taxon>
        <taxon>Diversisporales</taxon>
        <taxon>Gigasporaceae</taxon>
        <taxon>Dentiscutata</taxon>
    </lineage>
</organism>
<dbReference type="OrthoDB" id="10479253at2759"/>
<dbReference type="AlphaFoldDB" id="A0A9N9K8Q3"/>
<dbReference type="Proteomes" id="UP000789405">
    <property type="component" value="Unassembled WGS sequence"/>
</dbReference>
<proteinExistence type="predicted"/>
<keyword evidence="2" id="KW-1185">Reference proteome</keyword>
<reference evidence="1" key="1">
    <citation type="submission" date="2021-06" db="EMBL/GenBank/DDBJ databases">
        <authorList>
            <person name="Kallberg Y."/>
            <person name="Tangrot J."/>
            <person name="Rosling A."/>
        </authorList>
    </citation>
    <scope>NUCLEOTIDE SEQUENCE</scope>
    <source>
        <strain evidence="1">MA453B</strain>
    </source>
</reference>
<feature type="non-terminal residue" evidence="1">
    <location>
        <position position="105"/>
    </location>
</feature>
<evidence type="ECO:0000313" key="2">
    <source>
        <dbReference type="Proteomes" id="UP000789405"/>
    </source>
</evidence>
<evidence type="ECO:0000313" key="1">
    <source>
        <dbReference type="EMBL" id="CAG8813693.1"/>
    </source>
</evidence>
<gene>
    <name evidence="1" type="ORF">DERYTH_LOCUS25839</name>
</gene>